<evidence type="ECO:0008006" key="4">
    <source>
        <dbReference type="Google" id="ProtNLM"/>
    </source>
</evidence>
<organism evidence="2 3">
    <name type="scientific">Rosenbergiella nectarea</name>
    <dbReference type="NCBI Taxonomy" id="988801"/>
    <lineage>
        <taxon>Bacteria</taxon>
        <taxon>Pseudomonadati</taxon>
        <taxon>Pseudomonadota</taxon>
        <taxon>Gammaproteobacteria</taxon>
        <taxon>Enterobacterales</taxon>
        <taxon>Erwiniaceae</taxon>
        <taxon>Rosenbergiella</taxon>
    </lineage>
</organism>
<evidence type="ECO:0000313" key="3">
    <source>
        <dbReference type="Proteomes" id="UP000242515"/>
    </source>
</evidence>
<protein>
    <recommendedName>
        <fullName evidence="4">DUF3472 domain-containing protein</fullName>
    </recommendedName>
</protein>
<feature type="signal peptide" evidence="1">
    <location>
        <begin position="1"/>
        <end position="19"/>
    </location>
</feature>
<dbReference type="OrthoDB" id="8612569at2"/>
<name>A0A1H9EZW4_9GAMM</name>
<dbReference type="InterPro" id="IPR021862">
    <property type="entry name" value="DUF3472"/>
</dbReference>
<reference evidence="3" key="1">
    <citation type="submission" date="2016-10" db="EMBL/GenBank/DDBJ databases">
        <authorList>
            <person name="Varghese N."/>
            <person name="Submissions S."/>
        </authorList>
    </citation>
    <scope>NUCLEOTIDE SEQUENCE [LARGE SCALE GENOMIC DNA]</scope>
    <source>
        <strain evidence="3">8N4</strain>
    </source>
</reference>
<accession>A0A1H9EZW4</accession>
<feature type="chain" id="PRO_5017322578" description="DUF3472 domain-containing protein" evidence="1">
    <location>
        <begin position="20"/>
        <end position="257"/>
    </location>
</feature>
<keyword evidence="3" id="KW-1185">Reference proteome</keyword>
<dbReference type="EMBL" id="FOGC01000002">
    <property type="protein sequence ID" value="SEQ30538.1"/>
    <property type="molecule type" value="Genomic_DNA"/>
</dbReference>
<dbReference type="AlphaFoldDB" id="A0A1H9EZW4"/>
<evidence type="ECO:0000313" key="2">
    <source>
        <dbReference type="EMBL" id="SEQ30538.1"/>
    </source>
</evidence>
<dbReference type="Proteomes" id="UP000242515">
    <property type="component" value="Unassembled WGS sequence"/>
</dbReference>
<gene>
    <name evidence="2" type="ORF">SAMN05216522_10299</name>
</gene>
<sequence>MKRLSFGLLPLFVTSLAFADPTIHYEAPNGHDYDGLSVKVKVEKMTKQKGYYWANTFIFYEGNHQGYMGIQPRESGSQNLAIFSVFGSGAKSSSPNCNSGADGGSGVSCRVQYEFVPGVNYQLSITQQPNSEAGFNLWRGTITDLDQGKTTTIGEYMTPTSWGKLWRKATFFDEWFPFNAGPKDPAKRDCVPYAKLLTWNPVFIRQGEQTVSSVKGSRITSGQDKCAVEQGAPNVRLTLGSDYHSVETGIFSPSAKQ</sequence>
<dbReference type="RefSeq" id="WP_092672745.1">
    <property type="nucleotide sequence ID" value="NZ_FOGC01000002.1"/>
</dbReference>
<evidence type="ECO:0000256" key="1">
    <source>
        <dbReference type="SAM" id="SignalP"/>
    </source>
</evidence>
<dbReference type="STRING" id="988801.SAMN05216522_10299"/>
<dbReference type="Pfam" id="PF11958">
    <property type="entry name" value="DUF3472"/>
    <property type="match status" value="1"/>
</dbReference>
<keyword evidence="1" id="KW-0732">Signal</keyword>
<proteinExistence type="predicted"/>